<gene>
    <name evidence="1" type="ORF">BINO364_LOCUS8512</name>
</gene>
<keyword evidence="2" id="KW-1185">Reference proteome</keyword>
<feature type="non-terminal residue" evidence="1">
    <location>
        <position position="179"/>
    </location>
</feature>
<dbReference type="EMBL" id="OV170223">
    <property type="protein sequence ID" value="CAH0722572.1"/>
    <property type="molecule type" value="Genomic_DNA"/>
</dbReference>
<sequence>MWLIVTSSLAGSRAESCHGIASSNNAFSCNVRWVVDGGGGVGEVVRRLCEVTSLGSGGSGGARAGRRRGVRHRRAHSDLCVRRATVEFKSGDHAADSTASHTAIELLSKYPFQGLRLSGAVLCLVHTVDSASVLKRGGSGDKRASMQNTAIALLETASAFERAVLECEHLEASEHGGFR</sequence>
<evidence type="ECO:0000313" key="2">
    <source>
        <dbReference type="Proteomes" id="UP000838878"/>
    </source>
</evidence>
<accession>A0A8J9UME1</accession>
<reference evidence="1" key="1">
    <citation type="submission" date="2021-12" db="EMBL/GenBank/DDBJ databases">
        <authorList>
            <person name="Martin H S."/>
        </authorList>
    </citation>
    <scope>NUCLEOTIDE SEQUENCE</scope>
</reference>
<dbReference type="Proteomes" id="UP000838878">
    <property type="component" value="Chromosome 3"/>
</dbReference>
<organism evidence="1 2">
    <name type="scientific">Brenthis ino</name>
    <name type="common">lesser marbled fritillary</name>
    <dbReference type="NCBI Taxonomy" id="405034"/>
    <lineage>
        <taxon>Eukaryota</taxon>
        <taxon>Metazoa</taxon>
        <taxon>Ecdysozoa</taxon>
        <taxon>Arthropoda</taxon>
        <taxon>Hexapoda</taxon>
        <taxon>Insecta</taxon>
        <taxon>Pterygota</taxon>
        <taxon>Neoptera</taxon>
        <taxon>Endopterygota</taxon>
        <taxon>Lepidoptera</taxon>
        <taxon>Glossata</taxon>
        <taxon>Ditrysia</taxon>
        <taxon>Papilionoidea</taxon>
        <taxon>Nymphalidae</taxon>
        <taxon>Heliconiinae</taxon>
        <taxon>Argynnini</taxon>
        <taxon>Brenthis</taxon>
    </lineage>
</organism>
<name>A0A8J9UME1_9NEOP</name>
<dbReference type="AlphaFoldDB" id="A0A8J9UME1"/>
<evidence type="ECO:0000313" key="1">
    <source>
        <dbReference type="EMBL" id="CAH0722572.1"/>
    </source>
</evidence>
<protein>
    <submittedName>
        <fullName evidence="1">Uncharacterized protein</fullName>
    </submittedName>
</protein>
<dbReference type="OrthoDB" id="7475717at2759"/>
<proteinExistence type="predicted"/>